<keyword evidence="5 11" id="KW-0067">ATP-binding</keyword>
<dbReference type="GO" id="GO:0016887">
    <property type="term" value="F:ATP hydrolysis activity"/>
    <property type="evidence" value="ECO:0007669"/>
    <property type="project" value="RHEA"/>
</dbReference>
<dbReference type="SUPFAM" id="SSF56112">
    <property type="entry name" value="Protein kinase-like (PK-like)"/>
    <property type="match status" value="1"/>
</dbReference>
<feature type="binding site" evidence="11">
    <location>
        <begin position="303"/>
        <end position="310"/>
    </location>
    <ligand>
        <name>ATP</name>
        <dbReference type="ChEBI" id="CHEBI:30616"/>
    </ligand>
</feature>
<dbReference type="GO" id="GO:0004672">
    <property type="term" value="F:protein kinase activity"/>
    <property type="evidence" value="ECO:0007669"/>
    <property type="project" value="InterPro"/>
</dbReference>
<dbReference type="CDD" id="cd17932">
    <property type="entry name" value="DEXQc_UvrD"/>
    <property type="match status" value="1"/>
</dbReference>
<dbReference type="PANTHER" id="PTHR11070:SF2">
    <property type="entry name" value="ATP-DEPENDENT DNA HELICASE SRS2"/>
    <property type="match status" value="1"/>
</dbReference>
<dbReference type="CDD" id="cd14014">
    <property type="entry name" value="STKc_PknB_like"/>
    <property type="match status" value="1"/>
</dbReference>
<evidence type="ECO:0000256" key="6">
    <source>
        <dbReference type="ARBA" id="ARBA00023125"/>
    </source>
</evidence>
<dbReference type="EMBL" id="MUKB01000004">
    <property type="protein sequence ID" value="OPX18613.1"/>
    <property type="molecule type" value="Genomic_DNA"/>
</dbReference>
<keyword evidence="6" id="KW-0238">DNA-binding</keyword>
<evidence type="ECO:0000256" key="3">
    <source>
        <dbReference type="ARBA" id="ARBA00022801"/>
    </source>
</evidence>
<dbReference type="PROSITE" id="PS51198">
    <property type="entry name" value="UVRD_HELICASE_ATP_BIND"/>
    <property type="match status" value="1"/>
</dbReference>
<dbReference type="PROSITE" id="PS51217">
    <property type="entry name" value="UVRD_HELICASE_CTER"/>
    <property type="match status" value="1"/>
</dbReference>
<comment type="catalytic activity">
    <reaction evidence="10">
        <text>ATP + H2O = ADP + phosphate + H(+)</text>
        <dbReference type="Rhea" id="RHEA:13065"/>
        <dbReference type="ChEBI" id="CHEBI:15377"/>
        <dbReference type="ChEBI" id="CHEBI:15378"/>
        <dbReference type="ChEBI" id="CHEBI:30616"/>
        <dbReference type="ChEBI" id="CHEBI:43474"/>
        <dbReference type="ChEBI" id="CHEBI:456216"/>
        <dbReference type="EC" id="5.6.2.4"/>
    </reaction>
</comment>
<organism evidence="16 17">
    <name type="scientific">candidate division WOR-3 bacterium 4484_100</name>
    <dbReference type="NCBI Taxonomy" id="1936077"/>
    <lineage>
        <taxon>Bacteria</taxon>
        <taxon>Bacteria division WOR-3</taxon>
    </lineage>
</organism>
<evidence type="ECO:0000256" key="5">
    <source>
        <dbReference type="ARBA" id="ARBA00022840"/>
    </source>
</evidence>
<dbReference type="EC" id="5.6.2.4" evidence="9"/>
<dbReference type="InterPro" id="IPR008271">
    <property type="entry name" value="Ser/Thr_kinase_AS"/>
</dbReference>
<dbReference type="SUPFAM" id="SSF52540">
    <property type="entry name" value="P-loop containing nucleoside triphosphate hydrolases"/>
    <property type="match status" value="1"/>
</dbReference>
<dbReference type="GO" id="GO:0003677">
    <property type="term" value="F:DNA binding"/>
    <property type="evidence" value="ECO:0007669"/>
    <property type="project" value="UniProtKB-KW"/>
</dbReference>
<protein>
    <recommendedName>
        <fullName evidence="9">DNA 3'-5' helicase</fullName>
        <ecNumber evidence="9">5.6.2.4</ecNumber>
    </recommendedName>
</protein>
<dbReference type="PANTHER" id="PTHR11070">
    <property type="entry name" value="UVRD / RECB / PCRA DNA HELICASE FAMILY MEMBER"/>
    <property type="match status" value="1"/>
</dbReference>
<evidence type="ECO:0000256" key="10">
    <source>
        <dbReference type="ARBA" id="ARBA00048988"/>
    </source>
</evidence>
<dbReference type="Gene3D" id="3.30.200.20">
    <property type="entry name" value="Phosphorylase Kinase, domain 1"/>
    <property type="match status" value="1"/>
</dbReference>
<evidence type="ECO:0000256" key="4">
    <source>
        <dbReference type="ARBA" id="ARBA00022806"/>
    </source>
</evidence>
<feature type="domain" description="UvrD-like helicase ATP-binding" evidence="14">
    <location>
        <begin position="282"/>
        <end position="549"/>
    </location>
</feature>
<dbReference type="Gene3D" id="1.10.486.10">
    <property type="entry name" value="PCRA, domain 4"/>
    <property type="match status" value="1"/>
</dbReference>
<dbReference type="InterPro" id="IPR013986">
    <property type="entry name" value="DExx_box_DNA_helicase_dom_sf"/>
</dbReference>
<dbReference type="InterPro" id="IPR017441">
    <property type="entry name" value="Protein_kinase_ATP_BS"/>
</dbReference>
<evidence type="ECO:0000313" key="16">
    <source>
        <dbReference type="EMBL" id="OPX18613.1"/>
    </source>
</evidence>
<evidence type="ECO:0000256" key="8">
    <source>
        <dbReference type="ARBA" id="ARBA00034617"/>
    </source>
</evidence>
<dbReference type="InterPro" id="IPR011009">
    <property type="entry name" value="Kinase-like_dom_sf"/>
</dbReference>
<dbReference type="Pfam" id="PF00580">
    <property type="entry name" value="UvrD-helicase"/>
    <property type="match status" value="1"/>
</dbReference>
<dbReference type="CDD" id="cd18807">
    <property type="entry name" value="SF1_C_UvrD"/>
    <property type="match status" value="1"/>
</dbReference>
<comment type="catalytic activity">
    <reaction evidence="8">
        <text>Couples ATP hydrolysis with the unwinding of duplex DNA by translocating in the 3'-5' direction.</text>
        <dbReference type="EC" id="5.6.2.4"/>
    </reaction>
</comment>
<evidence type="ECO:0000256" key="12">
    <source>
        <dbReference type="PROSITE-ProRule" id="PRU10141"/>
    </source>
</evidence>
<evidence type="ECO:0000256" key="7">
    <source>
        <dbReference type="ARBA" id="ARBA00023235"/>
    </source>
</evidence>
<dbReference type="PROSITE" id="PS00107">
    <property type="entry name" value="PROTEIN_KINASE_ATP"/>
    <property type="match status" value="1"/>
</dbReference>
<evidence type="ECO:0000256" key="9">
    <source>
        <dbReference type="ARBA" id="ARBA00034808"/>
    </source>
</evidence>
<dbReference type="Proteomes" id="UP000191663">
    <property type="component" value="Unassembled WGS sequence"/>
</dbReference>
<evidence type="ECO:0000256" key="11">
    <source>
        <dbReference type="PROSITE-ProRule" id="PRU00560"/>
    </source>
</evidence>
<comment type="caution">
    <text evidence="16">The sequence shown here is derived from an EMBL/GenBank/DDBJ whole genome shotgun (WGS) entry which is preliminary data.</text>
</comment>
<dbReference type="InterPro" id="IPR014017">
    <property type="entry name" value="DNA_helicase_UvrD-like_C"/>
</dbReference>
<gene>
    <name evidence="16" type="ORF">BXT86_00335</name>
</gene>
<dbReference type="GO" id="GO:0043138">
    <property type="term" value="F:3'-5' DNA helicase activity"/>
    <property type="evidence" value="ECO:0007669"/>
    <property type="project" value="UniProtKB-EC"/>
</dbReference>
<dbReference type="SMART" id="SM00220">
    <property type="entry name" value="S_TKc"/>
    <property type="match status" value="1"/>
</dbReference>
<keyword evidence="7" id="KW-0413">Isomerase</keyword>
<evidence type="ECO:0000313" key="17">
    <source>
        <dbReference type="Proteomes" id="UP000191663"/>
    </source>
</evidence>
<name>A0A1V4QGX8_UNCW3</name>
<dbReference type="Pfam" id="PF13361">
    <property type="entry name" value="UvrD_C"/>
    <property type="match status" value="2"/>
</dbReference>
<keyword evidence="4 11" id="KW-0347">Helicase</keyword>
<feature type="domain" description="UvrD-like helicase C-terminal" evidence="15">
    <location>
        <begin position="545"/>
        <end position="768"/>
    </location>
</feature>
<keyword evidence="2 11" id="KW-0547">Nucleotide-binding</keyword>
<evidence type="ECO:0000259" key="13">
    <source>
        <dbReference type="PROSITE" id="PS50011"/>
    </source>
</evidence>
<reference evidence="17" key="1">
    <citation type="submission" date="2017-01" db="EMBL/GenBank/DDBJ databases">
        <title>Novel pathways for hydrocarbon cycling and metabolic interdependencies in hydrothermal sediment communities.</title>
        <authorList>
            <person name="Dombrowski N."/>
            <person name="Seitz K."/>
            <person name="Teske A."/>
            <person name="Baker B."/>
        </authorList>
    </citation>
    <scope>NUCLEOTIDE SEQUENCE [LARGE SCALE GENOMIC DNA]</scope>
</reference>
<dbReference type="InterPro" id="IPR027417">
    <property type="entry name" value="P-loop_NTPase"/>
</dbReference>
<dbReference type="GO" id="GO:0000725">
    <property type="term" value="P:recombinational repair"/>
    <property type="evidence" value="ECO:0007669"/>
    <property type="project" value="TreeGrafter"/>
</dbReference>
<evidence type="ECO:0000256" key="1">
    <source>
        <dbReference type="ARBA" id="ARBA00009922"/>
    </source>
</evidence>
<evidence type="ECO:0000256" key="2">
    <source>
        <dbReference type="ARBA" id="ARBA00022741"/>
    </source>
</evidence>
<dbReference type="Gene3D" id="1.10.510.10">
    <property type="entry name" value="Transferase(Phosphotransferase) domain 1"/>
    <property type="match status" value="1"/>
</dbReference>
<comment type="similarity">
    <text evidence="1">Belongs to the helicase family. UvrD subfamily.</text>
</comment>
<accession>A0A1V4QGX8</accession>
<dbReference type="PROSITE" id="PS50011">
    <property type="entry name" value="PROTEIN_KINASE_DOM"/>
    <property type="match status" value="1"/>
</dbReference>
<sequence>MLSKRLGKYEIIEWLGGGRFGDVFLAQDTILEKKFALKISRMKKEVMLMLKDEARLLASLNHPNIVRFYNIDFIDEKFVMVMEYIRGKTLRDVISDQGIDIELAINIISQVLDGLNYAHKKGVLHRDLKPENILIDERMARDSVKITDFGLALFIKSKTISTSVAGTPVYMAPESWSGNYSEKSDIWSVGIILYELLTGVPPFLNSSLDGLKKKIEKNNYLTPSILRAGIPDYIEEVIKQCLEVDPHSRPDACDALEQLTRKKKSVAVKKAIQLPERRTVELELTPEQKEIVQSPDGSILVLGQAGCGKTTTLTHTVVHLIKHRIPADRILVCTFTNKAANDILNRIRDLITISPYDLWVGTFHTLGMRILRRDAERLNFDQDFTIVEPKEIFTKMNLKTGKYRLRAIMKTIENLKAEGVSPEQFEPSNRWEEYCAKIYRNYQELLRENNLLDYDDLILYTVKLLKEHEDIRKYYQNLFQYIFVDELQDTNYAQYRLISLIYKKNIFFTGDEDQAIYGWRGGRRELIYQLPKDYPRIKTFHLNKSFRLPQDIIEIANNLMHRPSTAIPNLDSADIAVYTATSGKDEANFVVREIKNLKKENFRFQDIAVLYRMNYLSRQYEDALTRAHIPYTIIGGTSFYERLDIKPLLDYLNLVNSVGTKVQSLEAFSGRAKAILQIKSRTSNKLNKVLQYHFQNSQHLKPINIIDEIAQVLKMGGEVIEELKSFARNYGRNEIPRFLNEVRLVQELDLVDWGQDKVKLLTVHSAKGLEFPVVFLVDLVEDIFPLTKKLTNPKELEEERRLCYVGLTRARKKLYLLYPKQRGGRYQRPSRFLIDMFRKSKL</sequence>
<dbReference type="GO" id="GO:0005524">
    <property type="term" value="F:ATP binding"/>
    <property type="evidence" value="ECO:0007669"/>
    <property type="project" value="UniProtKB-UniRule"/>
</dbReference>
<dbReference type="InterPro" id="IPR000212">
    <property type="entry name" value="DNA_helicase_UvrD/REP"/>
</dbReference>
<dbReference type="PROSITE" id="PS00108">
    <property type="entry name" value="PROTEIN_KINASE_ST"/>
    <property type="match status" value="1"/>
</dbReference>
<dbReference type="Gene3D" id="3.40.50.300">
    <property type="entry name" value="P-loop containing nucleotide triphosphate hydrolases"/>
    <property type="match status" value="3"/>
</dbReference>
<feature type="binding site" evidence="12">
    <location>
        <position position="38"/>
    </location>
    <ligand>
        <name>ATP</name>
        <dbReference type="ChEBI" id="CHEBI:30616"/>
    </ligand>
</feature>
<dbReference type="InterPro" id="IPR014016">
    <property type="entry name" value="UvrD-like_ATP-bd"/>
</dbReference>
<dbReference type="Gene3D" id="1.10.10.160">
    <property type="match status" value="1"/>
</dbReference>
<evidence type="ECO:0000259" key="15">
    <source>
        <dbReference type="PROSITE" id="PS51217"/>
    </source>
</evidence>
<dbReference type="Pfam" id="PF00069">
    <property type="entry name" value="Pkinase"/>
    <property type="match status" value="1"/>
</dbReference>
<evidence type="ECO:0000259" key="14">
    <source>
        <dbReference type="PROSITE" id="PS51198"/>
    </source>
</evidence>
<dbReference type="AlphaFoldDB" id="A0A1V4QGX8"/>
<dbReference type="InterPro" id="IPR000719">
    <property type="entry name" value="Prot_kinase_dom"/>
</dbReference>
<proteinExistence type="inferred from homology"/>
<keyword evidence="3 11" id="KW-0378">Hydrolase</keyword>
<feature type="domain" description="Protein kinase" evidence="13">
    <location>
        <begin position="9"/>
        <end position="261"/>
    </location>
</feature>